<gene>
    <name evidence="1" type="ORF">appser6_6350</name>
</gene>
<evidence type="ECO:0000313" key="2">
    <source>
        <dbReference type="Proteomes" id="UP000005341"/>
    </source>
</evidence>
<evidence type="ECO:0000313" key="1">
    <source>
        <dbReference type="EMBL" id="EFM92431.1"/>
    </source>
</evidence>
<name>A0A828PLJ9_ACTPL</name>
<comment type="caution">
    <text evidence="1">The sequence shown here is derived from an EMBL/GenBank/DDBJ whole genome shotgun (WGS) entry which is preliminary data.</text>
</comment>
<sequence>MQADEAATLEQVDVVAQFEKAKAAGDKQKEIVNLSLLGRQTAFTSPISVVNYDEKAFEDKAPRNVVDAIAKTDASVMNFGGESNTFSGVYVRNL</sequence>
<reference evidence="1 2" key="1">
    <citation type="journal article" date="2010" name="J. Bacteriol.">
        <title>Comparative genomic characterization of Actinobacillus pleuropneumoniae.</title>
        <authorList>
            <person name="Xu Z."/>
            <person name="Chen X."/>
            <person name="Li L."/>
            <person name="Li T."/>
            <person name="Wang S."/>
            <person name="Chen H."/>
            <person name="Zhou R."/>
        </authorList>
    </citation>
    <scope>NUCLEOTIDE SEQUENCE [LARGE SCALE GENOMIC DNA]</scope>
    <source>
        <strain evidence="1 2">Femo</strain>
    </source>
</reference>
<proteinExistence type="predicted"/>
<organism evidence="1 2">
    <name type="scientific">Actinobacillus pleuropneumoniae serovar 6 str. Femo</name>
    <dbReference type="NCBI Taxonomy" id="754256"/>
    <lineage>
        <taxon>Bacteria</taxon>
        <taxon>Pseudomonadati</taxon>
        <taxon>Pseudomonadota</taxon>
        <taxon>Gammaproteobacteria</taxon>
        <taxon>Pasteurellales</taxon>
        <taxon>Pasteurellaceae</taxon>
        <taxon>Actinobacillus</taxon>
    </lineage>
</organism>
<dbReference type="EMBL" id="ADOG01000009">
    <property type="protein sequence ID" value="EFM92431.1"/>
    <property type="molecule type" value="Genomic_DNA"/>
</dbReference>
<dbReference type="AlphaFoldDB" id="A0A828PLJ9"/>
<dbReference type="Proteomes" id="UP000005341">
    <property type="component" value="Unassembled WGS sequence"/>
</dbReference>
<protein>
    <submittedName>
        <fullName evidence="1">Uncharacterized protein</fullName>
    </submittedName>
</protein>
<accession>A0A828PLJ9</accession>